<evidence type="ECO:0000256" key="4">
    <source>
        <dbReference type="ARBA" id="ARBA00022857"/>
    </source>
</evidence>
<reference evidence="8" key="1">
    <citation type="submission" date="2019-08" db="EMBL/GenBank/DDBJ databases">
        <title>The improved chromosome-level genome for the pearl oyster Pinctada fucata martensii using PacBio sequencing and Hi-C.</title>
        <authorList>
            <person name="Zheng Z."/>
        </authorList>
    </citation>
    <scope>NUCLEOTIDE SEQUENCE</scope>
    <source>
        <strain evidence="8">ZZ-2019</strain>
        <tissue evidence="8">Adductor muscle</tissue>
    </source>
</reference>
<gene>
    <name evidence="8" type="ORF">FSP39_013069</name>
</gene>
<evidence type="ECO:0000313" key="9">
    <source>
        <dbReference type="Proteomes" id="UP001186944"/>
    </source>
</evidence>
<comment type="cofactor">
    <cofactor evidence="1">
        <name>FAD</name>
        <dbReference type="ChEBI" id="CHEBI:57692"/>
    </cofactor>
</comment>
<name>A0AA88XWJ3_PINIB</name>
<evidence type="ECO:0000256" key="1">
    <source>
        <dbReference type="ARBA" id="ARBA00001974"/>
    </source>
</evidence>
<keyword evidence="5" id="KW-0560">Oxidoreductase</keyword>
<dbReference type="SUPFAM" id="SSF51905">
    <property type="entry name" value="FAD/NAD(P)-binding domain"/>
    <property type="match status" value="1"/>
</dbReference>
<dbReference type="GO" id="GO:0071949">
    <property type="term" value="F:FAD binding"/>
    <property type="evidence" value="ECO:0007669"/>
    <property type="project" value="InterPro"/>
</dbReference>
<protein>
    <recommendedName>
        <fullName evidence="7">FAD-binding domain-containing protein</fullName>
    </recommendedName>
</protein>
<dbReference type="PRINTS" id="PR00420">
    <property type="entry name" value="RNGMNOXGNASE"/>
</dbReference>
<evidence type="ECO:0000256" key="2">
    <source>
        <dbReference type="ARBA" id="ARBA00022630"/>
    </source>
</evidence>
<evidence type="ECO:0000256" key="6">
    <source>
        <dbReference type="ARBA" id="ARBA00023033"/>
    </source>
</evidence>
<keyword evidence="3" id="KW-0274">FAD</keyword>
<evidence type="ECO:0000256" key="5">
    <source>
        <dbReference type="ARBA" id="ARBA00023002"/>
    </source>
</evidence>
<sequence length="379" mass="43968">MAKRGFKVELYERREDIRKAAIVKGRSINLALSVRGREALRHVGLEDEVVKNGIPMHARMIHNTDGSCNPILYGTKSQFIMSVDRRKLNEVLLEAAEHKYAVKCYFEHKLLQKQMMKETLFDYQQQYIPHGYMELTINPTSENLFAMPANYLHIWPRNEYMMIALPNLDKSFTCTLFMPFEIFNSINTAEEAIQFFKDKFPDSIPLIGAENLKKTYTSSKALPMISIKSSPYHYKDKVVIMGDAAHAIVPFYGQGMNAGFEDCIVLNEFLDLHKNDLEKALAGYSEHRVPDCQAICDLAMYNYIEMRKSVNSRLFLMRKSLDNMLYKIFPSSWVPLYTMVSFTRTRYHECIAKRKWQDEVGSSSTSSIFCLYKVPYLLH</sequence>
<evidence type="ECO:0000313" key="8">
    <source>
        <dbReference type="EMBL" id="KAK3093238.1"/>
    </source>
</evidence>
<dbReference type="Pfam" id="PF01494">
    <property type="entry name" value="FAD_binding_3"/>
    <property type="match status" value="1"/>
</dbReference>
<dbReference type="Gene3D" id="3.50.50.60">
    <property type="entry name" value="FAD/NAD(P)-binding domain"/>
    <property type="match status" value="2"/>
</dbReference>
<dbReference type="InterPro" id="IPR036188">
    <property type="entry name" value="FAD/NAD-bd_sf"/>
</dbReference>
<proteinExistence type="predicted"/>
<keyword evidence="9" id="KW-1185">Reference proteome</keyword>
<dbReference type="EMBL" id="VSWD01000009">
    <property type="protein sequence ID" value="KAK3093238.1"/>
    <property type="molecule type" value="Genomic_DNA"/>
</dbReference>
<evidence type="ECO:0000256" key="3">
    <source>
        <dbReference type="ARBA" id="ARBA00022827"/>
    </source>
</evidence>
<dbReference type="GO" id="GO:0004502">
    <property type="term" value="F:kynurenine 3-monooxygenase activity"/>
    <property type="evidence" value="ECO:0007669"/>
    <property type="project" value="TreeGrafter"/>
</dbReference>
<organism evidence="8 9">
    <name type="scientific">Pinctada imbricata</name>
    <name type="common">Atlantic pearl-oyster</name>
    <name type="synonym">Pinctada martensii</name>
    <dbReference type="NCBI Taxonomy" id="66713"/>
    <lineage>
        <taxon>Eukaryota</taxon>
        <taxon>Metazoa</taxon>
        <taxon>Spiralia</taxon>
        <taxon>Lophotrochozoa</taxon>
        <taxon>Mollusca</taxon>
        <taxon>Bivalvia</taxon>
        <taxon>Autobranchia</taxon>
        <taxon>Pteriomorphia</taxon>
        <taxon>Pterioida</taxon>
        <taxon>Pterioidea</taxon>
        <taxon>Pteriidae</taxon>
        <taxon>Pinctada</taxon>
    </lineage>
</organism>
<dbReference type="PANTHER" id="PTHR46028">
    <property type="entry name" value="KYNURENINE 3-MONOOXYGENASE"/>
    <property type="match status" value="1"/>
</dbReference>
<keyword evidence="6" id="KW-0503">Monooxygenase</keyword>
<dbReference type="PANTHER" id="PTHR46028:SF2">
    <property type="entry name" value="KYNURENINE 3-MONOOXYGENASE"/>
    <property type="match status" value="1"/>
</dbReference>
<evidence type="ECO:0000259" key="7">
    <source>
        <dbReference type="Pfam" id="PF01494"/>
    </source>
</evidence>
<dbReference type="GO" id="GO:0005741">
    <property type="term" value="C:mitochondrial outer membrane"/>
    <property type="evidence" value="ECO:0007669"/>
    <property type="project" value="TreeGrafter"/>
</dbReference>
<comment type="caution">
    <text evidence="8">The sequence shown here is derived from an EMBL/GenBank/DDBJ whole genome shotgun (WGS) entry which is preliminary data.</text>
</comment>
<dbReference type="AlphaFoldDB" id="A0AA88XWJ3"/>
<dbReference type="InterPro" id="IPR002938">
    <property type="entry name" value="FAD-bd"/>
</dbReference>
<keyword evidence="4" id="KW-0521">NADP</keyword>
<dbReference type="Proteomes" id="UP001186944">
    <property type="component" value="Unassembled WGS sequence"/>
</dbReference>
<accession>A0AA88XWJ3</accession>
<keyword evidence="2" id="KW-0285">Flavoprotein</keyword>
<dbReference type="GO" id="GO:0070189">
    <property type="term" value="P:kynurenine metabolic process"/>
    <property type="evidence" value="ECO:0007669"/>
    <property type="project" value="TreeGrafter"/>
</dbReference>
<feature type="domain" description="FAD-binding" evidence="7">
    <location>
        <begin position="191"/>
        <end position="297"/>
    </location>
</feature>